<gene>
    <name evidence="7" type="ORF">CC77DRAFT_972721</name>
</gene>
<dbReference type="InterPro" id="IPR011332">
    <property type="entry name" value="Ribosomal_zn-bd"/>
</dbReference>
<name>A0A177D952_ALTAL</name>
<dbReference type="KEGG" id="aalt:CC77DRAFT_972721"/>
<protein>
    <recommendedName>
        <fullName evidence="6">Large ribosomal subunit protein bL33m</fullName>
    </recommendedName>
</protein>
<dbReference type="Proteomes" id="UP000077248">
    <property type="component" value="Unassembled WGS sequence"/>
</dbReference>
<dbReference type="PANTHER" id="PTHR47037:SF1">
    <property type="entry name" value="LARGE RIBOSOMAL SUBUNIT PROTEIN BL33M"/>
    <property type="match status" value="1"/>
</dbReference>
<accession>A0A177D952</accession>
<dbReference type="AlphaFoldDB" id="A0A177D952"/>
<evidence type="ECO:0000256" key="5">
    <source>
        <dbReference type="ARBA" id="ARBA00023274"/>
    </source>
</evidence>
<reference evidence="7 8" key="1">
    <citation type="submission" date="2016-05" db="EMBL/GenBank/DDBJ databases">
        <title>Comparative analysis of secretome profiles of manganese(II)-oxidizing ascomycete fungi.</title>
        <authorList>
            <consortium name="DOE Joint Genome Institute"/>
            <person name="Zeiner C.A."/>
            <person name="Purvine S.O."/>
            <person name="Zink E.M."/>
            <person name="Wu S."/>
            <person name="Pasa-Tolic L."/>
            <person name="Chaput D.L."/>
            <person name="Haridas S."/>
            <person name="Grigoriev I.V."/>
            <person name="Santelli C.M."/>
            <person name="Hansel C.M."/>
        </authorList>
    </citation>
    <scope>NUCLEOTIDE SEQUENCE [LARGE SCALE GENOMIC DNA]</scope>
    <source>
        <strain evidence="7 8">SRC1lrK2f</strain>
    </source>
</reference>
<evidence type="ECO:0000313" key="7">
    <source>
        <dbReference type="EMBL" id="OAG15777.1"/>
    </source>
</evidence>
<dbReference type="GO" id="GO:1990904">
    <property type="term" value="C:ribonucleoprotein complex"/>
    <property type="evidence" value="ECO:0007669"/>
    <property type="project" value="UniProtKB-KW"/>
</dbReference>
<dbReference type="PANTHER" id="PTHR47037">
    <property type="entry name" value="39S RIBOSOMAL PROTEIN L33, MITOCHONDRIAL"/>
    <property type="match status" value="1"/>
</dbReference>
<dbReference type="EMBL" id="KV441492">
    <property type="protein sequence ID" value="OAG15777.1"/>
    <property type="molecule type" value="Genomic_DNA"/>
</dbReference>
<evidence type="ECO:0000256" key="1">
    <source>
        <dbReference type="ARBA" id="ARBA00004173"/>
    </source>
</evidence>
<evidence type="ECO:0000313" key="8">
    <source>
        <dbReference type="Proteomes" id="UP000077248"/>
    </source>
</evidence>
<proteinExistence type="inferred from homology"/>
<dbReference type="VEuPathDB" id="FungiDB:CC77DRAFT_972721"/>
<evidence type="ECO:0000256" key="6">
    <source>
        <dbReference type="ARBA" id="ARBA00035275"/>
    </source>
</evidence>
<dbReference type="RefSeq" id="XP_018381198.1">
    <property type="nucleotide sequence ID" value="XM_018535864.1"/>
</dbReference>
<dbReference type="GeneID" id="29121458"/>
<keyword evidence="8" id="KW-1185">Reference proteome</keyword>
<comment type="similarity">
    <text evidence="2">Belongs to the bacterial ribosomal protein bL33 family.</text>
</comment>
<dbReference type="GO" id="GO:0005840">
    <property type="term" value="C:ribosome"/>
    <property type="evidence" value="ECO:0007669"/>
    <property type="project" value="UniProtKB-KW"/>
</dbReference>
<dbReference type="SUPFAM" id="SSF57829">
    <property type="entry name" value="Zn-binding ribosomal proteins"/>
    <property type="match status" value="1"/>
</dbReference>
<evidence type="ECO:0000256" key="3">
    <source>
        <dbReference type="ARBA" id="ARBA00022980"/>
    </source>
</evidence>
<comment type="subcellular location">
    <subcellularLocation>
        <location evidence="1">Mitochondrion</location>
    </subcellularLocation>
</comment>
<keyword evidence="5" id="KW-0687">Ribonucleoprotein</keyword>
<dbReference type="Gene3D" id="2.20.28.120">
    <property type="entry name" value="Ribosomal protein L33"/>
    <property type="match status" value="1"/>
</dbReference>
<organism evidence="7 8">
    <name type="scientific">Alternaria alternata</name>
    <name type="common">Alternaria rot fungus</name>
    <name type="synonym">Torula alternata</name>
    <dbReference type="NCBI Taxonomy" id="5599"/>
    <lineage>
        <taxon>Eukaryota</taxon>
        <taxon>Fungi</taxon>
        <taxon>Dikarya</taxon>
        <taxon>Ascomycota</taxon>
        <taxon>Pezizomycotina</taxon>
        <taxon>Dothideomycetes</taxon>
        <taxon>Pleosporomycetidae</taxon>
        <taxon>Pleosporales</taxon>
        <taxon>Pleosporineae</taxon>
        <taxon>Pleosporaceae</taxon>
        <taxon>Alternaria</taxon>
        <taxon>Alternaria sect. Alternaria</taxon>
        <taxon>Alternaria alternata complex</taxon>
    </lineage>
</organism>
<keyword evidence="3" id="KW-0689">Ribosomal protein</keyword>
<dbReference type="InterPro" id="IPR052008">
    <property type="entry name" value="Mitoribosomal_protein_bL33"/>
</dbReference>
<dbReference type="GO" id="GO:0005739">
    <property type="term" value="C:mitochondrion"/>
    <property type="evidence" value="ECO:0007669"/>
    <property type="project" value="UniProtKB-SubCell"/>
</dbReference>
<dbReference type="InterPro" id="IPR038584">
    <property type="entry name" value="Ribosomal_bL33_sf"/>
</dbReference>
<dbReference type="STRING" id="5599.A0A177D952"/>
<dbReference type="GO" id="GO:0006412">
    <property type="term" value="P:translation"/>
    <property type="evidence" value="ECO:0007669"/>
    <property type="project" value="InterPro"/>
</dbReference>
<sequence>MAKKAKSRTIMVRLISMAMTGYYRTMQRPRAHQPLSMLKYDPIGTTPSLFHFFEHRACLMYKISLGAGHAQLRKRVDFFLHEGRRMETQEHG</sequence>
<keyword evidence="4" id="KW-0496">Mitochondrion</keyword>
<evidence type="ECO:0000256" key="4">
    <source>
        <dbReference type="ARBA" id="ARBA00023128"/>
    </source>
</evidence>
<evidence type="ECO:0000256" key="2">
    <source>
        <dbReference type="ARBA" id="ARBA00007596"/>
    </source>
</evidence>